<evidence type="ECO:0000256" key="7">
    <source>
        <dbReference type="ARBA" id="ARBA00048478"/>
    </source>
</evidence>
<comment type="catalytic activity">
    <reaction evidence="6">
        <text>dCMP + ATP = dCDP + ADP</text>
        <dbReference type="Rhea" id="RHEA:25094"/>
        <dbReference type="ChEBI" id="CHEBI:30616"/>
        <dbReference type="ChEBI" id="CHEBI:57566"/>
        <dbReference type="ChEBI" id="CHEBI:58593"/>
        <dbReference type="ChEBI" id="CHEBI:456216"/>
        <dbReference type="EC" id="2.7.4.25"/>
    </reaction>
</comment>
<feature type="domain" description="Cytidylate kinase" evidence="8">
    <location>
        <begin position="83"/>
        <end position="197"/>
    </location>
</feature>
<protein>
    <recommendedName>
        <fullName evidence="1">(d)CMP kinase</fullName>
        <ecNumber evidence="1">2.7.4.25</ecNumber>
    </recommendedName>
</protein>
<evidence type="ECO:0000256" key="5">
    <source>
        <dbReference type="ARBA" id="ARBA00022840"/>
    </source>
</evidence>
<evidence type="ECO:0000259" key="8">
    <source>
        <dbReference type="Pfam" id="PF02224"/>
    </source>
</evidence>
<dbReference type="Pfam" id="PF02224">
    <property type="entry name" value="Cytidylate_kin"/>
    <property type="match status" value="1"/>
</dbReference>
<dbReference type="InterPro" id="IPR011994">
    <property type="entry name" value="Cytidylate_kinase_dom"/>
</dbReference>
<reference evidence="9 10" key="1">
    <citation type="submission" date="2021-06" db="EMBL/GenBank/DDBJ databases">
        <authorList>
            <person name="Kallberg Y."/>
            <person name="Tangrot J."/>
            <person name="Rosling A."/>
        </authorList>
    </citation>
    <scope>NUCLEOTIDE SEQUENCE [LARGE SCALE GENOMIC DNA]</scope>
    <source>
        <strain evidence="9 10">120-4 pot B 10/14</strain>
    </source>
</reference>
<evidence type="ECO:0000256" key="6">
    <source>
        <dbReference type="ARBA" id="ARBA00047615"/>
    </source>
</evidence>
<organism evidence="9 10">
    <name type="scientific">Gigaspora margarita</name>
    <dbReference type="NCBI Taxonomy" id="4874"/>
    <lineage>
        <taxon>Eukaryota</taxon>
        <taxon>Fungi</taxon>
        <taxon>Fungi incertae sedis</taxon>
        <taxon>Mucoromycota</taxon>
        <taxon>Glomeromycotina</taxon>
        <taxon>Glomeromycetes</taxon>
        <taxon>Diversisporales</taxon>
        <taxon>Gigasporaceae</taxon>
        <taxon>Gigaspora</taxon>
    </lineage>
</organism>
<evidence type="ECO:0000256" key="3">
    <source>
        <dbReference type="ARBA" id="ARBA00022741"/>
    </source>
</evidence>
<comment type="catalytic activity">
    <reaction evidence="7">
        <text>CMP + ATP = CDP + ADP</text>
        <dbReference type="Rhea" id="RHEA:11600"/>
        <dbReference type="ChEBI" id="CHEBI:30616"/>
        <dbReference type="ChEBI" id="CHEBI:58069"/>
        <dbReference type="ChEBI" id="CHEBI:60377"/>
        <dbReference type="ChEBI" id="CHEBI:456216"/>
        <dbReference type="EC" id="2.7.4.25"/>
    </reaction>
</comment>
<keyword evidence="3" id="KW-0547">Nucleotide-binding</keyword>
<dbReference type="SUPFAM" id="SSF52540">
    <property type="entry name" value="P-loop containing nucleoside triphosphate hydrolases"/>
    <property type="match status" value="1"/>
</dbReference>
<keyword evidence="5" id="KW-0067">ATP-binding</keyword>
<keyword evidence="2" id="KW-0808">Transferase</keyword>
<evidence type="ECO:0000256" key="1">
    <source>
        <dbReference type="ARBA" id="ARBA00012906"/>
    </source>
</evidence>
<gene>
    <name evidence="9" type="ORF">GMARGA_LOCUS26040</name>
</gene>
<name>A0ABN7W416_GIGMA</name>
<dbReference type="EC" id="2.7.4.25" evidence="1"/>
<evidence type="ECO:0000256" key="2">
    <source>
        <dbReference type="ARBA" id="ARBA00022679"/>
    </source>
</evidence>
<evidence type="ECO:0000313" key="10">
    <source>
        <dbReference type="Proteomes" id="UP000789901"/>
    </source>
</evidence>
<sequence>MNTNYNYSKLQNIDSENKTLNLLGIAYNMKQIIYFNDDGFDNTFGPIKNKDLPKSTPSQYRSHVLSSIINLEKEEENYINSYTAAILAENDKIREAINSILREITKEKGFVVVGRDVTFNILPKAEVKILLSADLNIRALRRAQQLDLDNITNNILLDIINRDSKSFTLFTEAKRVSKLIDTTELTLADVVDLILTQKLTNEEGKAIRKQQISNEEIELYIEMKNWKLLNKVDIYAFEIAFHKLDERLNFMRKLLECYNACVTEIKNIESKIPKNRNHSLFFKAKTWCEKILKGPKAGALMAVQYLEQAIENLENDFIIDNEE</sequence>
<dbReference type="Gene3D" id="3.40.50.300">
    <property type="entry name" value="P-loop containing nucleotide triphosphate hydrolases"/>
    <property type="match status" value="1"/>
</dbReference>
<evidence type="ECO:0000256" key="4">
    <source>
        <dbReference type="ARBA" id="ARBA00022777"/>
    </source>
</evidence>
<evidence type="ECO:0000313" key="9">
    <source>
        <dbReference type="EMBL" id="CAG8814411.1"/>
    </source>
</evidence>
<comment type="caution">
    <text evidence="9">The sequence shown here is derived from an EMBL/GenBank/DDBJ whole genome shotgun (WGS) entry which is preliminary data.</text>
</comment>
<proteinExistence type="predicted"/>
<keyword evidence="10" id="KW-1185">Reference proteome</keyword>
<keyword evidence="4" id="KW-0418">Kinase</keyword>
<accession>A0ABN7W416</accession>
<dbReference type="EMBL" id="CAJVQB010029669">
    <property type="protein sequence ID" value="CAG8814411.1"/>
    <property type="molecule type" value="Genomic_DNA"/>
</dbReference>
<dbReference type="InterPro" id="IPR027417">
    <property type="entry name" value="P-loop_NTPase"/>
</dbReference>
<dbReference type="Proteomes" id="UP000789901">
    <property type="component" value="Unassembled WGS sequence"/>
</dbReference>